<dbReference type="PANTHER" id="PTHR34857:SF2">
    <property type="entry name" value="SLL0384 PROTEIN"/>
    <property type="match status" value="1"/>
</dbReference>
<dbReference type="InterPro" id="IPR051611">
    <property type="entry name" value="ECF_transporter_component"/>
</dbReference>
<keyword evidence="2" id="KW-1003">Cell membrane</keyword>
<dbReference type="Pfam" id="PF02361">
    <property type="entry name" value="CbiQ"/>
    <property type="match status" value="1"/>
</dbReference>
<evidence type="ECO:0000313" key="7">
    <source>
        <dbReference type="EMBL" id="TWJ14957.1"/>
    </source>
</evidence>
<keyword evidence="5 6" id="KW-0472">Membrane</keyword>
<reference evidence="7 8" key="1">
    <citation type="journal article" date="2013" name="Stand. Genomic Sci.">
        <title>Genomic Encyclopedia of Type Strains, Phase I: The one thousand microbial genomes (KMG-I) project.</title>
        <authorList>
            <person name="Kyrpides N.C."/>
            <person name="Woyke T."/>
            <person name="Eisen J.A."/>
            <person name="Garrity G."/>
            <person name="Lilburn T.G."/>
            <person name="Beck B.J."/>
            <person name="Whitman W.B."/>
            <person name="Hugenholtz P."/>
            <person name="Klenk H.P."/>
        </authorList>
    </citation>
    <scope>NUCLEOTIDE SEQUENCE [LARGE SCALE GENOMIC DNA]</scope>
    <source>
        <strain evidence="7 8">DSM 45044</strain>
    </source>
</reference>
<keyword evidence="3 6" id="KW-0812">Transmembrane</keyword>
<proteinExistence type="predicted"/>
<dbReference type="Proteomes" id="UP000321617">
    <property type="component" value="Unassembled WGS sequence"/>
</dbReference>
<feature type="transmembrane region" description="Helical" evidence="6">
    <location>
        <begin position="187"/>
        <end position="204"/>
    </location>
</feature>
<dbReference type="OrthoDB" id="6400at2"/>
<feature type="transmembrane region" description="Helical" evidence="6">
    <location>
        <begin position="106"/>
        <end position="128"/>
    </location>
</feature>
<evidence type="ECO:0000256" key="5">
    <source>
        <dbReference type="ARBA" id="ARBA00023136"/>
    </source>
</evidence>
<dbReference type="GO" id="GO:0005886">
    <property type="term" value="C:plasma membrane"/>
    <property type="evidence" value="ECO:0007669"/>
    <property type="project" value="UniProtKB-ARBA"/>
</dbReference>
<evidence type="ECO:0000256" key="6">
    <source>
        <dbReference type="SAM" id="Phobius"/>
    </source>
</evidence>
<organism evidence="7 8">
    <name type="scientific">Stackebrandtia albiflava</name>
    <dbReference type="NCBI Taxonomy" id="406432"/>
    <lineage>
        <taxon>Bacteria</taxon>
        <taxon>Bacillati</taxon>
        <taxon>Actinomycetota</taxon>
        <taxon>Actinomycetes</taxon>
        <taxon>Glycomycetales</taxon>
        <taxon>Glycomycetaceae</taxon>
        <taxon>Stackebrandtia</taxon>
    </lineage>
</organism>
<evidence type="ECO:0000256" key="4">
    <source>
        <dbReference type="ARBA" id="ARBA00022989"/>
    </source>
</evidence>
<evidence type="ECO:0000256" key="2">
    <source>
        <dbReference type="ARBA" id="ARBA00022475"/>
    </source>
</evidence>
<gene>
    <name evidence="7" type="ORF">LX16_0652</name>
</gene>
<dbReference type="AlphaFoldDB" id="A0A562VAX2"/>
<keyword evidence="8" id="KW-1185">Reference proteome</keyword>
<dbReference type="EMBL" id="VLLL01000005">
    <property type="protein sequence ID" value="TWJ14957.1"/>
    <property type="molecule type" value="Genomic_DNA"/>
</dbReference>
<comment type="subcellular location">
    <subcellularLocation>
        <location evidence="1">Membrane</location>
        <topology evidence="1">Multi-pass membrane protein</topology>
    </subcellularLocation>
</comment>
<dbReference type="RefSeq" id="WP_147132844.1">
    <property type="nucleotide sequence ID" value="NZ_BAABIJ010000001.1"/>
</dbReference>
<feature type="transmembrane region" description="Helical" evidence="6">
    <location>
        <begin position="43"/>
        <end position="60"/>
    </location>
</feature>
<feature type="transmembrane region" description="Helical" evidence="6">
    <location>
        <begin position="239"/>
        <end position="261"/>
    </location>
</feature>
<dbReference type="PANTHER" id="PTHR34857">
    <property type="entry name" value="SLL0384 PROTEIN"/>
    <property type="match status" value="1"/>
</dbReference>
<evidence type="ECO:0000256" key="1">
    <source>
        <dbReference type="ARBA" id="ARBA00004141"/>
    </source>
</evidence>
<comment type="caution">
    <text evidence="7">The sequence shown here is derived from an EMBL/GenBank/DDBJ whole genome shotgun (WGS) entry which is preliminary data.</text>
</comment>
<sequence length="265" mass="27790">MLGLTPVADPGAFIARRNPVVKLAVATLLSLTVLSSLDPLTPALVLLPVLALLPLTGVRVGRFAHRLRFLVPAAAAVVVMSAVFAADKTGRTLVEFGPVLVTASSLETGAALGLRVAAVAVPGVLIMATTDPTELADSLVRQLRVSDRFAIGALAALRLMPLLAEEWHMIRMARRARGMDSGGNPVTGARLFASTTFGLLVAAIRKGTRLATAMDARGFDSGVPRTGVRRVRVDAADRWMLAGVAAGCAVVLWTSIGLGVYRPLW</sequence>
<name>A0A562VAX2_9ACTN</name>
<dbReference type="CDD" id="cd16914">
    <property type="entry name" value="EcfT"/>
    <property type="match status" value="1"/>
</dbReference>
<evidence type="ECO:0000256" key="3">
    <source>
        <dbReference type="ARBA" id="ARBA00022692"/>
    </source>
</evidence>
<feature type="transmembrane region" description="Helical" evidence="6">
    <location>
        <begin position="149"/>
        <end position="167"/>
    </location>
</feature>
<evidence type="ECO:0000313" key="8">
    <source>
        <dbReference type="Proteomes" id="UP000321617"/>
    </source>
</evidence>
<protein>
    <submittedName>
        <fullName evidence="7">Energy-coupling factor transport system permease protein</fullName>
    </submittedName>
</protein>
<accession>A0A562VAX2</accession>
<keyword evidence="4 6" id="KW-1133">Transmembrane helix</keyword>
<dbReference type="InterPro" id="IPR003339">
    <property type="entry name" value="ABC/ECF_trnsptr_transmembrane"/>
</dbReference>
<feature type="transmembrane region" description="Helical" evidence="6">
    <location>
        <begin position="67"/>
        <end position="86"/>
    </location>
</feature>